<dbReference type="GeneID" id="104780079"/>
<feature type="region of interest" description="Disordered" evidence="3">
    <location>
        <begin position="557"/>
        <end position="587"/>
    </location>
</feature>
<dbReference type="Proteomes" id="UP000694864">
    <property type="component" value="Chromosome 1"/>
</dbReference>
<keyword evidence="5" id="KW-1185">Reference proteome</keyword>
<feature type="compositionally biased region" description="Polar residues" evidence="3">
    <location>
        <begin position="150"/>
        <end position="176"/>
    </location>
</feature>
<evidence type="ECO:0000256" key="1">
    <source>
        <dbReference type="ARBA" id="ARBA00022679"/>
    </source>
</evidence>
<evidence type="ECO:0000313" key="6">
    <source>
        <dbReference type="RefSeq" id="XP_010502851.1"/>
    </source>
</evidence>
<dbReference type="SUPFAM" id="SSF54495">
    <property type="entry name" value="UBC-like"/>
    <property type="match status" value="1"/>
</dbReference>
<feature type="domain" description="UBC core" evidence="4">
    <location>
        <begin position="307"/>
        <end position="468"/>
    </location>
</feature>
<keyword evidence="2" id="KW-0833">Ubl conjugation pathway</keyword>
<evidence type="ECO:0000256" key="3">
    <source>
        <dbReference type="SAM" id="MobiDB-lite"/>
    </source>
</evidence>
<accession>A0ABM0YLJ4</accession>
<feature type="compositionally biased region" description="Basic residues" evidence="3">
    <location>
        <begin position="578"/>
        <end position="587"/>
    </location>
</feature>
<evidence type="ECO:0000259" key="4">
    <source>
        <dbReference type="PROSITE" id="PS50127"/>
    </source>
</evidence>
<name>A0ABM0YLJ4_CAMSA</name>
<dbReference type="RefSeq" id="XP_010502851.1">
    <property type="nucleotide sequence ID" value="XM_010504549.2"/>
</dbReference>
<reference evidence="5" key="1">
    <citation type="journal article" date="2014" name="Nat. Commun.">
        <title>The emerging biofuel crop Camelina sativa retains a highly undifferentiated hexaploid genome structure.</title>
        <authorList>
            <person name="Kagale S."/>
            <person name="Koh C."/>
            <person name="Nixon J."/>
            <person name="Bollina V."/>
            <person name="Clarke W.E."/>
            <person name="Tuteja R."/>
            <person name="Spillane C."/>
            <person name="Robinson S.J."/>
            <person name="Links M.G."/>
            <person name="Clarke C."/>
            <person name="Higgins E.E."/>
            <person name="Huebert T."/>
            <person name="Sharpe A.G."/>
            <person name="Parkin I.A."/>
        </authorList>
    </citation>
    <scope>NUCLEOTIDE SEQUENCE [LARGE SCALE GENOMIC DNA]</scope>
    <source>
        <strain evidence="5">cv. DH55</strain>
    </source>
</reference>
<dbReference type="Gene3D" id="3.10.110.10">
    <property type="entry name" value="Ubiquitin Conjugating Enzyme"/>
    <property type="match status" value="1"/>
</dbReference>
<feature type="compositionally biased region" description="Acidic residues" evidence="3">
    <location>
        <begin position="64"/>
        <end position="73"/>
    </location>
</feature>
<dbReference type="PROSITE" id="PS50127">
    <property type="entry name" value="UBC_2"/>
    <property type="match status" value="1"/>
</dbReference>
<sequence>MEPNVVEIASHHVVASRTLTPTKAEAPEVIDVEQYDMQNGGVVNGSSNVDNKNKGKAIESDSLSYDEQDDAYDYDAGSPSDACDYPGSSPVSNSLLDPDSLIYEDDYDYDDQYTYEMDEEPDTYSMYQDLFDGKDVPTGVEVSMDWFPNSADQESANSSGTSKSDVAGSSSKKATTTGGGIQPNGVVPNSAYALPQITKAPTSKTYFSTTYQPQPHPVPVDTSGFKPVDTSGFKPVDTPGFKGGFKGFAGRQRLDEPVAPPDSSRVKRNMEDFLGLYLFFKRFDVVEDFSDHHYVTMGTTSKQHSKEWARRIQDEWRILGSDLPEMIFVRAYESRMDLLRAVIIGAQGTPYHDGLYFFDIFFPDTYPNTPPIVHYHSGGLRINPNLYNCGKVCLSLLGTWQGNNPREKWIPNTSTMLQVLVSIQGLILNQKPYFNEPGYERNAGSPSGEKASESYSENTFILCLKTMVYTMRRPPKYFEDFVYGHFFSCAHDFLKACNAYRNGARPGGTTLVKGAQGVEESSASSSEKFRKDVATFVETVLLKEFILLGVLGLEEEGEDKAPETNNDVAESSNSTRSSSKRNRVSSS</sequence>
<protein>
    <submittedName>
        <fullName evidence="6">Probable ubiquitin-conjugating enzyme E2 25</fullName>
    </submittedName>
</protein>
<dbReference type="SMART" id="SM00212">
    <property type="entry name" value="UBCc"/>
    <property type="match status" value="1"/>
</dbReference>
<dbReference type="CDD" id="cd23837">
    <property type="entry name" value="UBCc_UBE2O"/>
    <property type="match status" value="1"/>
</dbReference>
<dbReference type="InterPro" id="IPR000608">
    <property type="entry name" value="UBC"/>
</dbReference>
<dbReference type="PANTHER" id="PTHR46116:SF41">
    <property type="entry name" value="UBIQUITIN-CONJUGATING ENZYME E2 25-RELATED"/>
    <property type="match status" value="1"/>
</dbReference>
<evidence type="ECO:0000256" key="2">
    <source>
        <dbReference type="ARBA" id="ARBA00022786"/>
    </source>
</evidence>
<organism evidence="5 6">
    <name type="scientific">Camelina sativa</name>
    <name type="common">False flax</name>
    <name type="synonym">Myagrum sativum</name>
    <dbReference type="NCBI Taxonomy" id="90675"/>
    <lineage>
        <taxon>Eukaryota</taxon>
        <taxon>Viridiplantae</taxon>
        <taxon>Streptophyta</taxon>
        <taxon>Embryophyta</taxon>
        <taxon>Tracheophyta</taxon>
        <taxon>Spermatophyta</taxon>
        <taxon>Magnoliopsida</taxon>
        <taxon>eudicotyledons</taxon>
        <taxon>Gunneridae</taxon>
        <taxon>Pentapetalae</taxon>
        <taxon>rosids</taxon>
        <taxon>malvids</taxon>
        <taxon>Brassicales</taxon>
        <taxon>Brassicaceae</taxon>
        <taxon>Camelineae</taxon>
        <taxon>Camelina</taxon>
    </lineage>
</organism>
<proteinExistence type="predicted"/>
<evidence type="ECO:0000313" key="5">
    <source>
        <dbReference type="Proteomes" id="UP000694864"/>
    </source>
</evidence>
<gene>
    <name evidence="6" type="primary">LOC104780079</name>
</gene>
<dbReference type="InterPro" id="IPR016135">
    <property type="entry name" value="UBQ-conjugating_enzyme/RWD"/>
</dbReference>
<dbReference type="Pfam" id="PF00179">
    <property type="entry name" value="UQ_con"/>
    <property type="match status" value="1"/>
</dbReference>
<dbReference type="PANTHER" id="PTHR46116">
    <property type="entry name" value="(E3-INDEPENDENT) E2 UBIQUITIN-CONJUGATING ENZYME"/>
    <property type="match status" value="1"/>
</dbReference>
<feature type="region of interest" description="Disordered" evidence="3">
    <location>
        <begin position="149"/>
        <end position="186"/>
    </location>
</feature>
<feature type="region of interest" description="Disordered" evidence="3">
    <location>
        <begin position="39"/>
        <end position="99"/>
    </location>
</feature>
<reference evidence="6" key="2">
    <citation type="submission" date="2025-08" db="UniProtKB">
        <authorList>
            <consortium name="RefSeq"/>
        </authorList>
    </citation>
    <scope>IDENTIFICATION</scope>
    <source>
        <tissue evidence="6">Leaf</tissue>
    </source>
</reference>
<keyword evidence="1" id="KW-0808">Transferase</keyword>